<dbReference type="GO" id="GO:0005789">
    <property type="term" value="C:endoplasmic reticulum membrane"/>
    <property type="evidence" value="ECO:0007669"/>
    <property type="project" value="UniProtKB-SubCell"/>
</dbReference>
<feature type="transmembrane region" description="Helical" evidence="11">
    <location>
        <begin position="146"/>
        <end position="166"/>
    </location>
</feature>
<dbReference type="Pfam" id="PF03878">
    <property type="entry name" value="YIF1"/>
    <property type="match status" value="1"/>
</dbReference>
<evidence type="ECO:0000313" key="13">
    <source>
        <dbReference type="RefSeq" id="XP_030527837.1"/>
    </source>
</evidence>
<feature type="transmembrane region" description="Helical" evidence="11">
    <location>
        <begin position="211"/>
        <end position="232"/>
    </location>
</feature>
<feature type="transmembrane region" description="Helical" evidence="11">
    <location>
        <begin position="117"/>
        <end position="139"/>
    </location>
</feature>
<dbReference type="InterPro" id="IPR005578">
    <property type="entry name" value="Yif1_fam"/>
</dbReference>
<evidence type="ECO:0000256" key="3">
    <source>
        <dbReference type="ARBA" id="ARBA00009727"/>
    </source>
</evidence>
<dbReference type="GO" id="GO:0015031">
    <property type="term" value="P:protein transport"/>
    <property type="evidence" value="ECO:0007669"/>
    <property type="project" value="UniProtKB-KW"/>
</dbReference>
<gene>
    <name evidence="13" type="primary">LOC115739089</name>
</gene>
<keyword evidence="4" id="KW-0813">Transport</keyword>
<evidence type="ECO:0000256" key="11">
    <source>
        <dbReference type="SAM" id="Phobius"/>
    </source>
</evidence>
<dbReference type="GO" id="GO:0006888">
    <property type="term" value="P:endoplasmic reticulum to Golgi vesicle-mediated transport"/>
    <property type="evidence" value="ECO:0007669"/>
    <property type="project" value="InterPro"/>
</dbReference>
<dbReference type="GO" id="GO:0030134">
    <property type="term" value="C:COPII-coated ER to Golgi transport vesicle"/>
    <property type="evidence" value="ECO:0007669"/>
    <property type="project" value="TreeGrafter"/>
</dbReference>
<proteinExistence type="inferred from homology"/>
<keyword evidence="10 11" id="KW-0472">Membrane</keyword>
<evidence type="ECO:0000256" key="10">
    <source>
        <dbReference type="ARBA" id="ARBA00023136"/>
    </source>
</evidence>
<keyword evidence="6" id="KW-0256">Endoplasmic reticulum</keyword>
<comment type="similarity">
    <text evidence="3">Belongs to the YIF1 family.</text>
</comment>
<dbReference type="GO" id="GO:0000139">
    <property type="term" value="C:Golgi membrane"/>
    <property type="evidence" value="ECO:0007669"/>
    <property type="project" value="UniProtKB-SubCell"/>
</dbReference>
<organism evidence="12 13">
    <name type="scientific">Rhodamnia argentea</name>
    <dbReference type="NCBI Taxonomy" id="178133"/>
    <lineage>
        <taxon>Eukaryota</taxon>
        <taxon>Viridiplantae</taxon>
        <taxon>Streptophyta</taxon>
        <taxon>Embryophyta</taxon>
        <taxon>Tracheophyta</taxon>
        <taxon>Spermatophyta</taxon>
        <taxon>Magnoliopsida</taxon>
        <taxon>eudicotyledons</taxon>
        <taxon>Gunneridae</taxon>
        <taxon>Pentapetalae</taxon>
        <taxon>rosids</taxon>
        <taxon>malvids</taxon>
        <taxon>Myrtales</taxon>
        <taxon>Myrtaceae</taxon>
        <taxon>Myrtoideae</taxon>
        <taxon>Myrteae</taxon>
        <taxon>Australasian group</taxon>
        <taxon>Rhodamnia</taxon>
    </lineage>
</organism>
<evidence type="ECO:0000313" key="12">
    <source>
        <dbReference type="Proteomes" id="UP000827889"/>
    </source>
</evidence>
<evidence type="ECO:0000256" key="1">
    <source>
        <dbReference type="ARBA" id="ARBA00004477"/>
    </source>
</evidence>
<keyword evidence="5 11" id="KW-0812">Transmembrane</keyword>
<evidence type="ECO:0000256" key="7">
    <source>
        <dbReference type="ARBA" id="ARBA00022927"/>
    </source>
</evidence>
<evidence type="ECO:0000256" key="9">
    <source>
        <dbReference type="ARBA" id="ARBA00023034"/>
    </source>
</evidence>
<feature type="transmembrane region" description="Helical" evidence="11">
    <location>
        <begin position="172"/>
        <end position="190"/>
    </location>
</feature>
<keyword evidence="7" id="KW-0653">Protein transport</keyword>
<evidence type="ECO:0000256" key="2">
    <source>
        <dbReference type="ARBA" id="ARBA00004653"/>
    </source>
</evidence>
<dbReference type="AlphaFoldDB" id="A0A8B8NZ48"/>
<name>A0A8B8NZ48_9MYRT</name>
<evidence type="ECO:0000256" key="8">
    <source>
        <dbReference type="ARBA" id="ARBA00022989"/>
    </source>
</evidence>
<keyword evidence="8 11" id="KW-1133">Transmembrane helix</keyword>
<dbReference type="GeneID" id="115739089"/>
<keyword evidence="12" id="KW-1185">Reference proteome</keyword>
<evidence type="ECO:0000256" key="6">
    <source>
        <dbReference type="ARBA" id="ARBA00022824"/>
    </source>
</evidence>
<dbReference type="PANTHER" id="PTHR14083:SF0">
    <property type="entry name" value="YIP1D-INTERACTING FACTOR 1, ISOFORM C"/>
    <property type="match status" value="1"/>
</dbReference>
<evidence type="ECO:0000256" key="4">
    <source>
        <dbReference type="ARBA" id="ARBA00022448"/>
    </source>
</evidence>
<accession>A0A8B8NZ48</accession>
<sequence length="236" mass="26300">MYENPRMQPGAPRPLTQSQPNPFEGAFYGAGSGLIRGDLGTYGEKFLGSSSEYVQSNCHWTRITEPVGGRLSYRPPIYDINAPDLYIPFMAFGTYVILAGLLLGLQGRFSPDAVQWLFVKGLLGWSLQVMLLKVTLLSLGGVEPPLLDIVAYAGYTFAGLCLAIMGKIILSYMYFVMMPLACLCMGIFLVKTMKRVLSAEVRSYDSSRLHYLLLFIAFAQFPLFSWLGNISLNWLF</sequence>
<dbReference type="PANTHER" id="PTHR14083">
    <property type="entry name" value="YIP1 INTERACTING FACTOR HOMOLOG YIF1 PROTEIN"/>
    <property type="match status" value="1"/>
</dbReference>
<evidence type="ECO:0000256" key="5">
    <source>
        <dbReference type="ARBA" id="ARBA00022692"/>
    </source>
</evidence>
<feature type="transmembrane region" description="Helical" evidence="11">
    <location>
        <begin position="85"/>
        <end position="105"/>
    </location>
</feature>
<dbReference type="Proteomes" id="UP000827889">
    <property type="component" value="Chromosome 10"/>
</dbReference>
<protein>
    <submittedName>
        <fullName evidence="13">Protein YIF1B isoform X4</fullName>
    </submittedName>
</protein>
<dbReference type="GO" id="GO:0005793">
    <property type="term" value="C:endoplasmic reticulum-Golgi intermediate compartment"/>
    <property type="evidence" value="ECO:0007669"/>
    <property type="project" value="TreeGrafter"/>
</dbReference>
<comment type="subcellular location">
    <subcellularLocation>
        <location evidence="1">Endoplasmic reticulum membrane</location>
        <topology evidence="1">Multi-pass membrane protein</topology>
    </subcellularLocation>
    <subcellularLocation>
        <location evidence="2">Golgi apparatus membrane</location>
        <topology evidence="2">Multi-pass membrane protein</topology>
    </subcellularLocation>
</comment>
<keyword evidence="9" id="KW-0333">Golgi apparatus</keyword>
<reference evidence="13" key="1">
    <citation type="submission" date="2025-08" db="UniProtKB">
        <authorList>
            <consortium name="RefSeq"/>
        </authorList>
    </citation>
    <scope>IDENTIFICATION</scope>
    <source>
        <tissue evidence="13">Leaf</tissue>
    </source>
</reference>
<dbReference type="RefSeq" id="XP_030527837.1">
    <property type="nucleotide sequence ID" value="XM_030671977.2"/>
</dbReference>